<dbReference type="AlphaFoldDB" id="E9HA72"/>
<dbReference type="Proteomes" id="UP000000305">
    <property type="component" value="Unassembled WGS sequence"/>
</dbReference>
<feature type="compositionally biased region" description="Low complexity" evidence="1">
    <location>
        <begin position="220"/>
        <end position="230"/>
    </location>
</feature>
<feature type="region of interest" description="Disordered" evidence="1">
    <location>
        <begin position="173"/>
        <end position="199"/>
    </location>
</feature>
<proteinExistence type="predicted"/>
<evidence type="ECO:0000313" key="2">
    <source>
        <dbReference type="EMBL" id="EFX71400.1"/>
    </source>
</evidence>
<dbReference type="InParanoid" id="E9HA72"/>
<dbReference type="HOGENOM" id="CLU_1024022_0_0_1"/>
<sequence>MSIAALSCCSSQLGGFTYGAVVGRAGSSLAAVTLALEMDDHSSHCLNRSSPTSSSSSSSSHFVNEITRYKLALLQQQQQQHGASVVVVAGQQNGSVEPRLADENNYMLRSGAAAAAAAASASGGVQCSVSAAGTVVALAGSASGGQSLECQPIPAAAAAAVVSRPRSASLSLVSRLSSPCRHPTHSHPPTPPPLHLGDSTAAPLLLARSARPSITRHAPDTSATATATPPASRPTPDAAPPRPSHPSRPAPAKRPSMTFHHRHCRRQCLRMW</sequence>
<keyword evidence="3" id="KW-1185">Reference proteome</keyword>
<reference evidence="2 3" key="1">
    <citation type="journal article" date="2011" name="Science">
        <title>The ecoresponsive genome of Daphnia pulex.</title>
        <authorList>
            <person name="Colbourne J.K."/>
            <person name="Pfrender M.E."/>
            <person name="Gilbert D."/>
            <person name="Thomas W.K."/>
            <person name="Tucker A."/>
            <person name="Oakley T.H."/>
            <person name="Tokishita S."/>
            <person name="Aerts A."/>
            <person name="Arnold G.J."/>
            <person name="Basu M.K."/>
            <person name="Bauer D.J."/>
            <person name="Caceres C.E."/>
            <person name="Carmel L."/>
            <person name="Casola C."/>
            <person name="Choi J.H."/>
            <person name="Detter J.C."/>
            <person name="Dong Q."/>
            <person name="Dusheyko S."/>
            <person name="Eads B.D."/>
            <person name="Frohlich T."/>
            <person name="Geiler-Samerotte K.A."/>
            <person name="Gerlach D."/>
            <person name="Hatcher P."/>
            <person name="Jogdeo S."/>
            <person name="Krijgsveld J."/>
            <person name="Kriventseva E.V."/>
            <person name="Kultz D."/>
            <person name="Laforsch C."/>
            <person name="Lindquist E."/>
            <person name="Lopez J."/>
            <person name="Manak J.R."/>
            <person name="Muller J."/>
            <person name="Pangilinan J."/>
            <person name="Patwardhan R.P."/>
            <person name="Pitluck S."/>
            <person name="Pritham E.J."/>
            <person name="Rechtsteiner A."/>
            <person name="Rho M."/>
            <person name="Rogozin I.B."/>
            <person name="Sakarya O."/>
            <person name="Salamov A."/>
            <person name="Schaack S."/>
            <person name="Shapiro H."/>
            <person name="Shiga Y."/>
            <person name="Skalitzky C."/>
            <person name="Smith Z."/>
            <person name="Souvorov A."/>
            <person name="Sung W."/>
            <person name="Tang Z."/>
            <person name="Tsuchiya D."/>
            <person name="Tu H."/>
            <person name="Vos H."/>
            <person name="Wang M."/>
            <person name="Wolf Y.I."/>
            <person name="Yamagata H."/>
            <person name="Yamada T."/>
            <person name="Ye Y."/>
            <person name="Shaw J.R."/>
            <person name="Andrews J."/>
            <person name="Crease T.J."/>
            <person name="Tang H."/>
            <person name="Lucas S.M."/>
            <person name="Robertson H.M."/>
            <person name="Bork P."/>
            <person name="Koonin E.V."/>
            <person name="Zdobnov E.M."/>
            <person name="Grigoriev I.V."/>
            <person name="Lynch M."/>
            <person name="Boore J.L."/>
        </authorList>
    </citation>
    <scope>NUCLEOTIDE SEQUENCE [LARGE SCALE GENOMIC DNA]</scope>
</reference>
<evidence type="ECO:0000256" key="1">
    <source>
        <dbReference type="SAM" id="MobiDB-lite"/>
    </source>
</evidence>
<feature type="compositionally biased region" description="Pro residues" evidence="1">
    <location>
        <begin position="231"/>
        <end position="249"/>
    </location>
</feature>
<evidence type="ECO:0000313" key="3">
    <source>
        <dbReference type="Proteomes" id="UP000000305"/>
    </source>
</evidence>
<protein>
    <submittedName>
        <fullName evidence="2">Uncharacterized protein</fullName>
    </submittedName>
</protein>
<name>E9HA72_DAPPU</name>
<dbReference type="KEGG" id="dpx:DAPPUDRAFT_111820"/>
<gene>
    <name evidence="2" type="ORF">DAPPUDRAFT_111820</name>
</gene>
<dbReference type="EMBL" id="GL732610">
    <property type="protein sequence ID" value="EFX71400.1"/>
    <property type="molecule type" value="Genomic_DNA"/>
</dbReference>
<feature type="region of interest" description="Disordered" evidence="1">
    <location>
        <begin position="213"/>
        <end position="260"/>
    </location>
</feature>
<accession>E9HA72</accession>
<organism evidence="2 3">
    <name type="scientific">Daphnia pulex</name>
    <name type="common">Water flea</name>
    <dbReference type="NCBI Taxonomy" id="6669"/>
    <lineage>
        <taxon>Eukaryota</taxon>
        <taxon>Metazoa</taxon>
        <taxon>Ecdysozoa</taxon>
        <taxon>Arthropoda</taxon>
        <taxon>Crustacea</taxon>
        <taxon>Branchiopoda</taxon>
        <taxon>Diplostraca</taxon>
        <taxon>Cladocera</taxon>
        <taxon>Anomopoda</taxon>
        <taxon>Daphniidae</taxon>
        <taxon>Daphnia</taxon>
    </lineage>
</organism>